<dbReference type="InterPro" id="IPR002372">
    <property type="entry name" value="PQQ_rpt_dom"/>
</dbReference>
<dbReference type="EMBL" id="BMOD01000007">
    <property type="protein sequence ID" value="GGJ35904.1"/>
    <property type="molecule type" value="Genomic_DNA"/>
</dbReference>
<accession>A0ABQ2D1P1</accession>
<proteinExistence type="predicted"/>
<feature type="domain" description="Pyrrolo-quinoline quinone repeat" evidence="1">
    <location>
        <begin position="32"/>
        <end position="149"/>
    </location>
</feature>
<organism evidence="2 3">
    <name type="scientific">Deinococcus roseus</name>
    <dbReference type="NCBI Taxonomy" id="392414"/>
    <lineage>
        <taxon>Bacteria</taxon>
        <taxon>Thermotogati</taxon>
        <taxon>Deinococcota</taxon>
        <taxon>Deinococci</taxon>
        <taxon>Deinococcales</taxon>
        <taxon>Deinococcaceae</taxon>
        <taxon>Deinococcus</taxon>
    </lineage>
</organism>
<evidence type="ECO:0000313" key="2">
    <source>
        <dbReference type="EMBL" id="GGJ35904.1"/>
    </source>
</evidence>
<dbReference type="Pfam" id="PF13360">
    <property type="entry name" value="PQQ_2"/>
    <property type="match status" value="1"/>
</dbReference>
<dbReference type="Gene3D" id="2.130.10.10">
    <property type="entry name" value="YVTN repeat-like/Quinoprotein amine dehydrogenase"/>
    <property type="match status" value="1"/>
</dbReference>
<evidence type="ECO:0000259" key="1">
    <source>
        <dbReference type="Pfam" id="PF13360"/>
    </source>
</evidence>
<dbReference type="InterPro" id="IPR011047">
    <property type="entry name" value="Quinoprotein_ADH-like_sf"/>
</dbReference>
<dbReference type="Proteomes" id="UP000632222">
    <property type="component" value="Unassembled WGS sequence"/>
</dbReference>
<keyword evidence="3" id="KW-1185">Reference proteome</keyword>
<comment type="caution">
    <text evidence="2">The sequence shown here is derived from an EMBL/GenBank/DDBJ whole genome shotgun (WGS) entry which is preliminary data.</text>
</comment>
<name>A0ABQ2D1P1_9DEIO</name>
<sequence length="309" mass="33827">MLISLAQAASQAPLQPILVLPASARVLALGVNVVVYQQKDLVVRQIQPDRILWKKVLKNPILTAVGTDQVDVTSSGPQGIWLQALQLKTGKTLWKKTFNQEPSTLQLVAGVLILEMPASPEFSQVLALNPKNGKPLWSTRFAGAHSVAEFAGQVYLQYCSGGTSCDTALIEPRSGKPWAEGFAPAMRANIACKQLKQCQTGPTDRQVVDLTSDPQVLWAARSGSALQMLKSDATFQVLTWDANQKIKVLKKEILNLDPQILNRDHFVLPDQMFVAQGADGLPGWVSIGTQIFVLPWVELSKCCHSEWLP</sequence>
<gene>
    <name evidence="2" type="ORF">GCM10008938_22510</name>
</gene>
<dbReference type="InterPro" id="IPR015943">
    <property type="entry name" value="WD40/YVTN_repeat-like_dom_sf"/>
</dbReference>
<evidence type="ECO:0000313" key="3">
    <source>
        <dbReference type="Proteomes" id="UP000632222"/>
    </source>
</evidence>
<protein>
    <recommendedName>
        <fullName evidence="1">Pyrrolo-quinoline quinone repeat domain-containing protein</fullName>
    </recommendedName>
</protein>
<reference evidence="3" key="1">
    <citation type="journal article" date="2019" name="Int. J. Syst. Evol. Microbiol.">
        <title>The Global Catalogue of Microorganisms (GCM) 10K type strain sequencing project: providing services to taxonomists for standard genome sequencing and annotation.</title>
        <authorList>
            <consortium name="The Broad Institute Genomics Platform"/>
            <consortium name="The Broad Institute Genome Sequencing Center for Infectious Disease"/>
            <person name="Wu L."/>
            <person name="Ma J."/>
        </authorList>
    </citation>
    <scope>NUCLEOTIDE SEQUENCE [LARGE SCALE GENOMIC DNA]</scope>
    <source>
        <strain evidence="3">JCM 14370</strain>
    </source>
</reference>
<dbReference type="SUPFAM" id="SSF50998">
    <property type="entry name" value="Quinoprotein alcohol dehydrogenase-like"/>
    <property type="match status" value="1"/>
</dbReference>